<evidence type="ECO:0000259" key="1">
    <source>
        <dbReference type="PROSITE" id="PS51787"/>
    </source>
</evidence>
<keyword evidence="3" id="KW-1185">Reference proteome</keyword>
<protein>
    <recommendedName>
        <fullName evidence="1">Lon N-terminal domain-containing protein</fullName>
    </recommendedName>
</protein>
<dbReference type="EMBL" id="CAUOFW020002436">
    <property type="protein sequence ID" value="CAK9153673.1"/>
    <property type="molecule type" value="Genomic_DNA"/>
</dbReference>
<gene>
    <name evidence="2" type="ORF">ILEXP_LOCUS21962</name>
</gene>
<dbReference type="InterPro" id="IPR046336">
    <property type="entry name" value="Lon_prtase_N_sf"/>
</dbReference>
<dbReference type="InterPro" id="IPR003111">
    <property type="entry name" value="Lon_prtase_N"/>
</dbReference>
<evidence type="ECO:0000313" key="2">
    <source>
        <dbReference type="EMBL" id="CAK9153673.1"/>
    </source>
</evidence>
<accession>A0ABC8SF37</accession>
<dbReference type="PANTHER" id="PTHR43718:SF2">
    <property type="entry name" value="LON PROTEASE HOMOLOG, MITOCHONDRIAL"/>
    <property type="match status" value="1"/>
</dbReference>
<name>A0ABC8SF37_9AQUA</name>
<dbReference type="Proteomes" id="UP001642360">
    <property type="component" value="Unassembled WGS sequence"/>
</dbReference>
<feature type="domain" description="Lon N-terminal" evidence="1">
    <location>
        <begin position="101"/>
        <end position="306"/>
    </location>
</feature>
<organism evidence="2 3">
    <name type="scientific">Ilex paraguariensis</name>
    <name type="common">yerba mate</name>
    <dbReference type="NCBI Taxonomy" id="185542"/>
    <lineage>
        <taxon>Eukaryota</taxon>
        <taxon>Viridiplantae</taxon>
        <taxon>Streptophyta</taxon>
        <taxon>Embryophyta</taxon>
        <taxon>Tracheophyta</taxon>
        <taxon>Spermatophyta</taxon>
        <taxon>Magnoliopsida</taxon>
        <taxon>eudicotyledons</taxon>
        <taxon>Gunneridae</taxon>
        <taxon>Pentapetalae</taxon>
        <taxon>asterids</taxon>
        <taxon>campanulids</taxon>
        <taxon>Aquifoliales</taxon>
        <taxon>Aquifoliaceae</taxon>
        <taxon>Ilex</taxon>
    </lineage>
</organism>
<dbReference type="SMART" id="SM00464">
    <property type="entry name" value="LON"/>
    <property type="match status" value="1"/>
</dbReference>
<dbReference type="PROSITE" id="PS51787">
    <property type="entry name" value="LON_N"/>
    <property type="match status" value="1"/>
</dbReference>
<sequence>MLKVLTSSCRFHTVTSTLQSNSRHVAESNSPLLRVLGSLGGSNQRNSYLSRRFFCSDSTDGSEAEPGSEAKRVEVAGEEADSNSSSAIVPTVFKPEDCLTVLALPLPHRPLFPGFYMPIYVKDPKLLAALVESRKRQAPYAGAFLLKDEPGTDPTVASGSDADKNINELKGKELLNRLHEVGTLAQITSIQGDQVILIGHKRLRITEMVSEDPLTVKIDHLKDKPYNKDDDVIKATSFEVISTLRDVLKTSSLWRDQVQTYTQLSNSLSVKIFLCPFSVHLVTKYCLSMLIDNHLPPDIGLEPFIT</sequence>
<evidence type="ECO:0000313" key="3">
    <source>
        <dbReference type="Proteomes" id="UP001642360"/>
    </source>
</evidence>
<dbReference type="SUPFAM" id="SSF88697">
    <property type="entry name" value="PUA domain-like"/>
    <property type="match status" value="1"/>
</dbReference>
<dbReference type="Pfam" id="PF02190">
    <property type="entry name" value="LON_substr_bdg"/>
    <property type="match status" value="1"/>
</dbReference>
<dbReference type="PANTHER" id="PTHR43718">
    <property type="entry name" value="LON PROTEASE"/>
    <property type="match status" value="1"/>
</dbReference>
<dbReference type="Gene3D" id="2.30.130.40">
    <property type="entry name" value="LON domain-like"/>
    <property type="match status" value="1"/>
</dbReference>
<dbReference type="AlphaFoldDB" id="A0ABC8SF37"/>
<dbReference type="InterPro" id="IPR027065">
    <property type="entry name" value="Lon_Prtase"/>
</dbReference>
<dbReference type="FunFam" id="2.30.130.40:FF:000007">
    <property type="entry name" value="Lon protease homolog, mitochondrial"/>
    <property type="match status" value="1"/>
</dbReference>
<proteinExistence type="predicted"/>
<reference evidence="2 3" key="1">
    <citation type="submission" date="2024-02" db="EMBL/GenBank/DDBJ databases">
        <authorList>
            <person name="Vignale AGUSTIN F."/>
            <person name="Sosa J E."/>
            <person name="Modenutti C."/>
        </authorList>
    </citation>
    <scope>NUCLEOTIDE SEQUENCE [LARGE SCALE GENOMIC DNA]</scope>
</reference>
<comment type="caution">
    <text evidence="2">The sequence shown here is derived from an EMBL/GenBank/DDBJ whole genome shotgun (WGS) entry which is preliminary data.</text>
</comment>
<dbReference type="InterPro" id="IPR015947">
    <property type="entry name" value="PUA-like_sf"/>
</dbReference>